<protein>
    <submittedName>
        <fullName evidence="2">Uncharacterized protein</fullName>
    </submittedName>
</protein>
<dbReference type="AlphaFoldDB" id="A0A1R0Y7V5"/>
<dbReference type="OrthoDB" id="2660529at2"/>
<keyword evidence="1" id="KW-0472">Membrane</keyword>
<dbReference type="EMBL" id="MPTC01000002">
    <property type="protein sequence ID" value="OMD43430.1"/>
    <property type="molecule type" value="Genomic_DNA"/>
</dbReference>
<feature type="transmembrane region" description="Helical" evidence="1">
    <location>
        <begin position="44"/>
        <end position="64"/>
    </location>
</feature>
<organism evidence="2 3">
    <name type="scientific">Paenibacillus odorifer</name>
    <dbReference type="NCBI Taxonomy" id="189426"/>
    <lineage>
        <taxon>Bacteria</taxon>
        <taxon>Bacillati</taxon>
        <taxon>Bacillota</taxon>
        <taxon>Bacilli</taxon>
        <taxon>Bacillales</taxon>
        <taxon>Paenibacillaceae</taxon>
        <taxon>Paenibacillus</taxon>
    </lineage>
</organism>
<evidence type="ECO:0000313" key="3">
    <source>
        <dbReference type="Proteomes" id="UP000187439"/>
    </source>
</evidence>
<evidence type="ECO:0000313" key="2">
    <source>
        <dbReference type="EMBL" id="OMD43430.1"/>
    </source>
</evidence>
<proteinExistence type="predicted"/>
<evidence type="ECO:0000256" key="1">
    <source>
        <dbReference type="SAM" id="Phobius"/>
    </source>
</evidence>
<feature type="transmembrane region" description="Helical" evidence="1">
    <location>
        <begin position="109"/>
        <end position="132"/>
    </location>
</feature>
<keyword evidence="1" id="KW-1133">Transmembrane helix</keyword>
<keyword evidence="1" id="KW-0812">Transmembrane</keyword>
<dbReference type="RefSeq" id="WP_076117090.1">
    <property type="nucleotide sequence ID" value="NZ_MPTC01000002.1"/>
</dbReference>
<name>A0A1R0Y7V5_9BACL</name>
<comment type="caution">
    <text evidence="2">The sequence shown here is derived from an EMBL/GenBank/DDBJ whole genome shotgun (WGS) entry which is preliminary data.</text>
</comment>
<feature type="transmembrane region" description="Helical" evidence="1">
    <location>
        <begin position="76"/>
        <end position="97"/>
    </location>
</feature>
<feature type="transmembrane region" description="Helical" evidence="1">
    <location>
        <begin position="12"/>
        <end position="32"/>
    </location>
</feature>
<accession>A0A1R0Y7V5</accession>
<gene>
    <name evidence="2" type="ORF">BSK52_03160</name>
</gene>
<dbReference type="Proteomes" id="UP000187439">
    <property type="component" value="Unassembled WGS sequence"/>
</dbReference>
<reference evidence="2 3" key="1">
    <citation type="submission" date="2016-10" db="EMBL/GenBank/DDBJ databases">
        <title>Paenibacillus species isolates.</title>
        <authorList>
            <person name="Beno S.M."/>
        </authorList>
    </citation>
    <scope>NUCLEOTIDE SEQUENCE [LARGE SCALE GENOMIC DNA]</scope>
    <source>
        <strain evidence="2 3">FSL H7-0710</strain>
    </source>
</reference>
<sequence length="141" mass="16199">MRYFIKLNVLSAFYAFLLFVVIELLVNIYRISRISGLELGKVDNLLLIFMLVLFIFSSIGFVWITKKYLNGKKSKYFTAILWYPYLFLFVNLFAAWFPITEAADKPAPVTGLIIIGAMIIYPFYIVIINIIASINFKSDAG</sequence>